<dbReference type="EMBL" id="KV878344">
    <property type="protein sequence ID" value="OJJ45936.1"/>
    <property type="molecule type" value="Genomic_DNA"/>
</dbReference>
<dbReference type="GO" id="GO:0031222">
    <property type="term" value="P:arabinan catabolic process"/>
    <property type="evidence" value="ECO:0007669"/>
    <property type="project" value="UniProtKB-UniPathway"/>
</dbReference>
<dbReference type="SMART" id="SM00813">
    <property type="entry name" value="Alpha-L-AF_C"/>
    <property type="match status" value="1"/>
</dbReference>
<gene>
    <name evidence="10" type="ORF">ASPZODRAFT_160113</name>
</gene>
<keyword evidence="5 8" id="KW-0732">Signal</keyword>
<dbReference type="VEuPathDB" id="FungiDB:ASPZODRAFT_160113"/>
<keyword evidence="7" id="KW-0325">Glycoprotein</keyword>
<dbReference type="OrthoDB" id="406864at2759"/>
<accession>A0A1L9SFF9</accession>
<evidence type="ECO:0000313" key="11">
    <source>
        <dbReference type="Proteomes" id="UP000184188"/>
    </source>
</evidence>
<dbReference type="InterPro" id="IPR055235">
    <property type="entry name" value="ASD1_cat"/>
</dbReference>
<dbReference type="GeneID" id="34612915"/>
<comment type="pathway">
    <text evidence="2">Glycan metabolism; L-arabinan degradation.</text>
</comment>
<dbReference type="AlphaFoldDB" id="A0A1L9SFF9"/>
<dbReference type="Gene3D" id="3.20.20.80">
    <property type="entry name" value="Glycosidases"/>
    <property type="match status" value="1"/>
</dbReference>
<evidence type="ECO:0000256" key="6">
    <source>
        <dbReference type="ARBA" id="ARBA00022801"/>
    </source>
</evidence>
<dbReference type="GO" id="GO:0046373">
    <property type="term" value="P:L-arabinose metabolic process"/>
    <property type="evidence" value="ECO:0007669"/>
    <property type="project" value="InterPro"/>
</dbReference>
<evidence type="ECO:0000256" key="1">
    <source>
        <dbReference type="ARBA" id="ARBA00001462"/>
    </source>
</evidence>
<name>A0A1L9SFF9_9EURO</name>
<dbReference type="SUPFAM" id="SSF51445">
    <property type="entry name" value="(Trans)glycosidases"/>
    <property type="match status" value="1"/>
</dbReference>
<dbReference type="InterPro" id="IPR051563">
    <property type="entry name" value="Glycosyl_Hydrolase_51"/>
</dbReference>
<dbReference type="STRING" id="1073090.A0A1L9SFF9"/>
<dbReference type="RefSeq" id="XP_022580446.1">
    <property type="nucleotide sequence ID" value="XM_022726451.1"/>
</dbReference>
<dbReference type="Proteomes" id="UP000184188">
    <property type="component" value="Unassembled WGS sequence"/>
</dbReference>
<protein>
    <recommendedName>
        <fullName evidence="4">non-reducing end alpha-L-arabinofuranosidase</fullName>
        <ecNumber evidence="4">3.2.1.55</ecNumber>
    </recommendedName>
</protein>
<dbReference type="PANTHER" id="PTHR31776:SF0">
    <property type="entry name" value="ALPHA-L-ARABINOFURANOSIDASE 1"/>
    <property type="match status" value="1"/>
</dbReference>
<organism evidence="10 11">
    <name type="scientific">Penicilliopsis zonata CBS 506.65</name>
    <dbReference type="NCBI Taxonomy" id="1073090"/>
    <lineage>
        <taxon>Eukaryota</taxon>
        <taxon>Fungi</taxon>
        <taxon>Dikarya</taxon>
        <taxon>Ascomycota</taxon>
        <taxon>Pezizomycotina</taxon>
        <taxon>Eurotiomycetes</taxon>
        <taxon>Eurotiomycetidae</taxon>
        <taxon>Eurotiales</taxon>
        <taxon>Aspergillaceae</taxon>
        <taxon>Penicilliopsis</taxon>
    </lineage>
</organism>
<evidence type="ECO:0000256" key="8">
    <source>
        <dbReference type="SAM" id="SignalP"/>
    </source>
</evidence>
<dbReference type="InterPro" id="IPR017853">
    <property type="entry name" value="GH"/>
</dbReference>
<keyword evidence="6" id="KW-0378">Hydrolase</keyword>
<feature type="chain" id="PRO_5013019004" description="non-reducing end alpha-L-arabinofuranosidase" evidence="8">
    <location>
        <begin position="16"/>
        <end position="640"/>
    </location>
</feature>
<evidence type="ECO:0000256" key="2">
    <source>
        <dbReference type="ARBA" id="ARBA00004834"/>
    </source>
</evidence>
<comment type="catalytic activity">
    <reaction evidence="1">
        <text>Hydrolysis of terminal non-reducing alpha-L-arabinofuranoside residues in alpha-L-arabinosides.</text>
        <dbReference type="EC" id="3.2.1.55"/>
    </reaction>
</comment>
<evidence type="ECO:0000256" key="7">
    <source>
        <dbReference type="ARBA" id="ARBA00023180"/>
    </source>
</evidence>
<dbReference type="EC" id="3.2.1.55" evidence="4"/>
<keyword evidence="11" id="KW-1185">Reference proteome</keyword>
<evidence type="ECO:0000313" key="10">
    <source>
        <dbReference type="EMBL" id="OJJ45936.1"/>
    </source>
</evidence>
<proteinExistence type="inferred from homology"/>
<dbReference type="Pfam" id="PF06964">
    <property type="entry name" value="Alpha-L-AF_C"/>
    <property type="match status" value="1"/>
</dbReference>
<dbReference type="UniPathway" id="UPA00667"/>
<evidence type="ECO:0000256" key="3">
    <source>
        <dbReference type="ARBA" id="ARBA00007186"/>
    </source>
</evidence>
<feature type="signal peptide" evidence="8">
    <location>
        <begin position="1"/>
        <end position="15"/>
    </location>
</feature>
<evidence type="ECO:0000256" key="4">
    <source>
        <dbReference type="ARBA" id="ARBA00012670"/>
    </source>
</evidence>
<reference evidence="11" key="1">
    <citation type="journal article" date="2017" name="Genome Biol.">
        <title>Comparative genomics reveals high biological diversity and specific adaptations in the industrially and medically important fungal genus Aspergillus.</title>
        <authorList>
            <person name="de Vries R.P."/>
            <person name="Riley R."/>
            <person name="Wiebenga A."/>
            <person name="Aguilar-Osorio G."/>
            <person name="Amillis S."/>
            <person name="Uchima C.A."/>
            <person name="Anderluh G."/>
            <person name="Asadollahi M."/>
            <person name="Askin M."/>
            <person name="Barry K."/>
            <person name="Battaglia E."/>
            <person name="Bayram O."/>
            <person name="Benocci T."/>
            <person name="Braus-Stromeyer S.A."/>
            <person name="Caldana C."/>
            <person name="Canovas D."/>
            <person name="Cerqueira G.C."/>
            <person name="Chen F."/>
            <person name="Chen W."/>
            <person name="Choi C."/>
            <person name="Clum A."/>
            <person name="Dos Santos R.A."/>
            <person name="Damasio A.R."/>
            <person name="Diallinas G."/>
            <person name="Emri T."/>
            <person name="Fekete E."/>
            <person name="Flipphi M."/>
            <person name="Freyberg S."/>
            <person name="Gallo A."/>
            <person name="Gournas C."/>
            <person name="Habgood R."/>
            <person name="Hainaut M."/>
            <person name="Harispe M.L."/>
            <person name="Henrissat B."/>
            <person name="Hilden K.S."/>
            <person name="Hope R."/>
            <person name="Hossain A."/>
            <person name="Karabika E."/>
            <person name="Karaffa L."/>
            <person name="Karanyi Z."/>
            <person name="Krasevec N."/>
            <person name="Kuo A."/>
            <person name="Kusch H."/>
            <person name="LaButti K."/>
            <person name="Lagendijk E.L."/>
            <person name="Lapidus A."/>
            <person name="Levasseur A."/>
            <person name="Lindquist E."/>
            <person name="Lipzen A."/>
            <person name="Logrieco A.F."/>
            <person name="MacCabe A."/>
            <person name="Maekelae M.R."/>
            <person name="Malavazi I."/>
            <person name="Melin P."/>
            <person name="Meyer V."/>
            <person name="Mielnichuk N."/>
            <person name="Miskei M."/>
            <person name="Molnar A.P."/>
            <person name="Mule G."/>
            <person name="Ngan C.Y."/>
            <person name="Orejas M."/>
            <person name="Orosz E."/>
            <person name="Ouedraogo J.P."/>
            <person name="Overkamp K.M."/>
            <person name="Park H.-S."/>
            <person name="Perrone G."/>
            <person name="Piumi F."/>
            <person name="Punt P.J."/>
            <person name="Ram A.F."/>
            <person name="Ramon A."/>
            <person name="Rauscher S."/>
            <person name="Record E."/>
            <person name="Riano-Pachon D.M."/>
            <person name="Robert V."/>
            <person name="Roehrig J."/>
            <person name="Ruller R."/>
            <person name="Salamov A."/>
            <person name="Salih N.S."/>
            <person name="Samson R.A."/>
            <person name="Sandor E."/>
            <person name="Sanguinetti M."/>
            <person name="Schuetze T."/>
            <person name="Sepcic K."/>
            <person name="Shelest E."/>
            <person name="Sherlock G."/>
            <person name="Sophianopoulou V."/>
            <person name="Squina F.M."/>
            <person name="Sun H."/>
            <person name="Susca A."/>
            <person name="Todd R.B."/>
            <person name="Tsang A."/>
            <person name="Unkles S.E."/>
            <person name="van de Wiele N."/>
            <person name="van Rossen-Uffink D."/>
            <person name="Oliveira J.V."/>
            <person name="Vesth T.C."/>
            <person name="Visser J."/>
            <person name="Yu J.-H."/>
            <person name="Zhou M."/>
            <person name="Andersen M.R."/>
            <person name="Archer D.B."/>
            <person name="Baker S.E."/>
            <person name="Benoit I."/>
            <person name="Brakhage A.A."/>
            <person name="Braus G.H."/>
            <person name="Fischer R."/>
            <person name="Frisvad J.C."/>
            <person name="Goldman G.H."/>
            <person name="Houbraken J."/>
            <person name="Oakley B."/>
            <person name="Pocsi I."/>
            <person name="Scazzocchio C."/>
            <person name="Seiboth B."/>
            <person name="vanKuyk P.A."/>
            <person name="Wortman J."/>
            <person name="Dyer P.S."/>
            <person name="Grigoriev I.V."/>
        </authorList>
    </citation>
    <scope>NUCLEOTIDE SEQUENCE [LARGE SCALE GENOMIC DNA]</scope>
    <source>
        <strain evidence="11">CBS 506.65</strain>
    </source>
</reference>
<evidence type="ECO:0000256" key="5">
    <source>
        <dbReference type="ARBA" id="ARBA00022729"/>
    </source>
</evidence>
<dbReference type="Pfam" id="PF22848">
    <property type="entry name" value="ASD1_dom"/>
    <property type="match status" value="1"/>
</dbReference>
<comment type="similarity">
    <text evidence="3">Belongs to the glycosyl hydrolase 51 family.</text>
</comment>
<feature type="domain" description="Alpha-L-arabinofuranosidase C-terminal" evidence="9">
    <location>
        <begin position="445"/>
        <end position="631"/>
    </location>
</feature>
<dbReference type="InterPro" id="IPR010720">
    <property type="entry name" value="Alpha-L-AF_C"/>
</dbReference>
<dbReference type="PANTHER" id="PTHR31776">
    <property type="entry name" value="ALPHA-L-ARABINOFURANOSIDASE 1"/>
    <property type="match status" value="1"/>
</dbReference>
<dbReference type="GO" id="GO:0046556">
    <property type="term" value="F:alpha-L-arabinofuranosidase activity"/>
    <property type="evidence" value="ECO:0007669"/>
    <property type="project" value="UniProtKB-EC"/>
</dbReference>
<sequence>MLPLLLLSLLSKSAALNLTVSSSGGNTSSTLQYGLLFEDIYHSGDGGLYGEMIRNRAFQGSSVDGVVSLDRTTDFWTEVGGVTLSVDTETTPLSSSLPAQLRMEVPEDTTTAVGFYNDGFWGFDVDASQRYIASMYVYGNYTGDVTCYFYSTTSDTILGSTTISLDQTESDGWVQTYSPTFYPTTTASNANNTFYFVFEDGAQLAGESLYFNVLSVFKQTYNNRANGLRTDMAEAVAALGTKYIRLPGGNNMEGLYAPYYWKWNETLGSLTERPGRPGTWGDYNTDGFGLIEMMLMADDMGLEVILGVWAGLYLDGTVVAEADLQPYVDSVMDELEFLLGDSSTTYGAQREALGYGAFTINYIEIGNEDYLNGGTTSYDDYRFTAFYDAIHATYPDISLISTINPSPVTTDGSPVDLHLYGDADYFVTLFNAFDQASRSYPVFVNEYAATNTGSNSASQIGAQTLSMACAEAVFLLGCERNSDVVVGSAYGALIKNYNEAPDTVAVIKQTASEVLYSMSFYVQQLFAANMGSSTLPVTATDGELAPVYWSATTNTSHTILKLVNYDGETGADSAVSVTLEGSSADTATLISFSAPEADSINNLAALGGETSSVTTTALQGEAGVFTVEFSSAYEILILVA</sequence>
<evidence type="ECO:0000259" key="9">
    <source>
        <dbReference type="SMART" id="SM00813"/>
    </source>
</evidence>